<dbReference type="InterPro" id="IPR023577">
    <property type="entry name" value="CYTH_domain"/>
</dbReference>
<dbReference type="SMART" id="SM01118">
    <property type="entry name" value="CYTH"/>
    <property type="match status" value="1"/>
</dbReference>
<dbReference type="InterPro" id="IPR033469">
    <property type="entry name" value="CYTH-like_dom_sf"/>
</dbReference>
<dbReference type="Gene3D" id="2.40.320.10">
    <property type="entry name" value="Hypothetical Protein Pfu-838710-001"/>
    <property type="match status" value="1"/>
</dbReference>
<evidence type="ECO:0000313" key="2">
    <source>
        <dbReference type="EMBL" id="SMX78265.1"/>
    </source>
</evidence>
<evidence type="ECO:0000313" key="3">
    <source>
        <dbReference type="Proteomes" id="UP000234289"/>
    </source>
</evidence>
<protein>
    <submittedName>
        <fullName evidence="2">CYTH domain-containing protein</fullName>
    </submittedName>
</protein>
<dbReference type="RefSeq" id="WP_101638943.1">
    <property type="nucleotide sequence ID" value="NZ_FXZG01000006.1"/>
</dbReference>
<name>A0A2H1ISU7_BREAU</name>
<evidence type="ECO:0000259" key="1">
    <source>
        <dbReference type="SMART" id="SM01118"/>
    </source>
</evidence>
<feature type="domain" description="CYTH" evidence="1">
    <location>
        <begin position="10"/>
        <end position="162"/>
    </location>
</feature>
<dbReference type="Proteomes" id="UP000234289">
    <property type="component" value="Unassembled WGS sequence"/>
</dbReference>
<accession>A0A2H1ISU7</accession>
<dbReference type="AlphaFoldDB" id="A0A2H1ISU7"/>
<proteinExistence type="predicted"/>
<organism evidence="2 3">
    <name type="scientific">Brevibacterium aurantiacum</name>
    <dbReference type="NCBI Taxonomy" id="273384"/>
    <lineage>
        <taxon>Bacteria</taxon>
        <taxon>Bacillati</taxon>
        <taxon>Actinomycetota</taxon>
        <taxon>Actinomycetes</taxon>
        <taxon>Micrococcales</taxon>
        <taxon>Brevibacteriaceae</taxon>
        <taxon>Brevibacterium</taxon>
    </lineage>
</organism>
<dbReference type="SUPFAM" id="SSF55154">
    <property type="entry name" value="CYTH-like phosphatases"/>
    <property type="match status" value="1"/>
</dbReference>
<sequence length="192" mass="21087">MTTSSSASTELEIELTFLASSMPVEVDSAQPKPLVDVYFPVDMSTHPRVRLRQKGDSYEFTKKTPAQEGDASQHVEQTVALSTSEFTDLAASSSRRIEKDRYFVEIDGYAAEVDVFRGALEGLVLIDFEFDSHEQLREFVAPGCCGANVTQEDFIAGGLLAGRHYSDIQPELQRLGYEPVAANDNPTGTDQA</sequence>
<dbReference type="EMBL" id="FXZG01000006">
    <property type="protein sequence ID" value="SMX78265.1"/>
    <property type="molecule type" value="Genomic_DNA"/>
</dbReference>
<reference evidence="3" key="1">
    <citation type="submission" date="2017-03" db="EMBL/GenBank/DDBJ databases">
        <authorList>
            <person name="Monnet C."/>
        </authorList>
    </citation>
    <scope>NUCLEOTIDE SEQUENCE [LARGE SCALE GENOMIC DNA]</scope>
    <source>
        <strain evidence="3">CNRZ 920</strain>
    </source>
</reference>
<gene>
    <name evidence="2" type="ORF">BAUR920_01390</name>
</gene>